<dbReference type="InterPro" id="IPR006016">
    <property type="entry name" value="UspA"/>
</dbReference>
<dbReference type="GO" id="GO:0005737">
    <property type="term" value="C:cytoplasm"/>
    <property type="evidence" value="ECO:0007669"/>
    <property type="project" value="UniProtKB-SubCell"/>
</dbReference>
<organism evidence="4 5">
    <name type="scientific">Acinetobacter guerrae</name>
    <dbReference type="NCBI Taxonomy" id="1843371"/>
    <lineage>
        <taxon>Bacteria</taxon>
        <taxon>Pseudomonadati</taxon>
        <taxon>Pseudomonadota</taxon>
        <taxon>Gammaproteobacteria</taxon>
        <taxon>Moraxellales</taxon>
        <taxon>Moraxellaceae</taxon>
        <taxon>Acinetobacter</taxon>
    </lineage>
</organism>
<comment type="similarity">
    <text evidence="1 2">Belongs to the universal stress protein A family.</text>
</comment>
<sequence length="144" mass="15830">MSYPHILVAIDDSEPSLIALKQAIKLAQDLDSKLTLVEVLQLDPITAEEYVKTGQSNEYIERGRNYILESLARIKAEYATTFDISTQLLEGFSVADAIYQAAQEMHADLIVMGSHGRTGIKKLVLGSVAQKVLNESSIPVLIVK</sequence>
<dbReference type="AlphaFoldDB" id="A0A3A8ELR0"/>
<keyword evidence="5" id="KW-1185">Reference proteome</keyword>
<accession>A0A3A8ELR0</accession>
<gene>
    <name evidence="4" type="ORF">D7V21_04585</name>
</gene>
<name>A0A3A8ELR0_9GAMM</name>
<comment type="caution">
    <text evidence="4">The sequence shown here is derived from an EMBL/GenBank/DDBJ whole genome shotgun (WGS) entry which is preliminary data.</text>
</comment>
<evidence type="ECO:0000313" key="4">
    <source>
        <dbReference type="EMBL" id="RKG35069.1"/>
    </source>
</evidence>
<feature type="domain" description="UspA" evidence="3">
    <location>
        <begin position="3"/>
        <end position="144"/>
    </location>
</feature>
<dbReference type="PRINTS" id="PR01438">
    <property type="entry name" value="UNVRSLSTRESS"/>
</dbReference>
<dbReference type="SUPFAM" id="SSF52402">
    <property type="entry name" value="Adenine nucleotide alpha hydrolases-like"/>
    <property type="match status" value="1"/>
</dbReference>
<dbReference type="PIRSF" id="PIRSF006276">
    <property type="entry name" value="UspA"/>
    <property type="match status" value="1"/>
</dbReference>
<dbReference type="Proteomes" id="UP000269001">
    <property type="component" value="Unassembled WGS sequence"/>
</dbReference>
<evidence type="ECO:0000256" key="1">
    <source>
        <dbReference type="ARBA" id="ARBA00008791"/>
    </source>
</evidence>
<comment type="subcellular location">
    <subcellularLocation>
        <location evidence="2">Cytoplasm</location>
    </subcellularLocation>
</comment>
<evidence type="ECO:0000256" key="2">
    <source>
        <dbReference type="PIRNR" id="PIRNR006276"/>
    </source>
</evidence>
<dbReference type="Pfam" id="PF00582">
    <property type="entry name" value="Usp"/>
    <property type="match status" value="1"/>
</dbReference>
<protein>
    <recommendedName>
        <fullName evidence="2">Universal stress protein</fullName>
    </recommendedName>
</protein>
<keyword evidence="2" id="KW-0963">Cytoplasm</keyword>
<dbReference type="CDD" id="cd00293">
    <property type="entry name" value="USP-like"/>
    <property type="match status" value="1"/>
</dbReference>
<dbReference type="PANTHER" id="PTHR46268">
    <property type="entry name" value="STRESS RESPONSE PROTEIN NHAX"/>
    <property type="match status" value="1"/>
</dbReference>
<dbReference type="EMBL" id="RAXU01000004">
    <property type="protein sequence ID" value="RKG35069.1"/>
    <property type="molecule type" value="Genomic_DNA"/>
</dbReference>
<dbReference type="RefSeq" id="WP_120369359.1">
    <property type="nucleotide sequence ID" value="NZ_LXGN01000007.1"/>
</dbReference>
<proteinExistence type="inferred from homology"/>
<evidence type="ECO:0000313" key="5">
    <source>
        <dbReference type="Proteomes" id="UP000269001"/>
    </source>
</evidence>
<dbReference type="OrthoDB" id="9792500at2"/>
<dbReference type="InterPro" id="IPR014729">
    <property type="entry name" value="Rossmann-like_a/b/a_fold"/>
</dbReference>
<dbReference type="InterPro" id="IPR006015">
    <property type="entry name" value="Universal_stress_UspA"/>
</dbReference>
<evidence type="ECO:0000259" key="3">
    <source>
        <dbReference type="Pfam" id="PF00582"/>
    </source>
</evidence>
<dbReference type="Gene3D" id="3.40.50.620">
    <property type="entry name" value="HUPs"/>
    <property type="match status" value="1"/>
</dbReference>
<reference evidence="4 5" key="1">
    <citation type="submission" date="2018-09" db="EMBL/GenBank/DDBJ databases">
        <title>The draft genome of Acinetobacter spp. strains.</title>
        <authorList>
            <person name="Qin J."/>
            <person name="Feng Y."/>
            <person name="Zong Z."/>
        </authorList>
    </citation>
    <scope>NUCLEOTIDE SEQUENCE [LARGE SCALE GENOMIC DNA]</scope>
    <source>
        <strain evidence="4 5">WCHAc060096</strain>
    </source>
</reference>
<dbReference type="PANTHER" id="PTHR46268:SF15">
    <property type="entry name" value="UNIVERSAL STRESS PROTEIN HP_0031"/>
    <property type="match status" value="1"/>
</dbReference>